<keyword evidence="2" id="KW-1185">Reference proteome</keyword>
<protein>
    <submittedName>
        <fullName evidence="1">Uncharacterized protein</fullName>
    </submittedName>
</protein>
<sequence length="124" mass="14358">MVQTQMDTDNSNSPTCQPECDEIYNSQNFSRRGLLAFILVRYNRFVSELEKGGSRSEDPGKYFARGNVGILLKEKYLFTRRKRFDVSDVRNRISASPSLSEILGEWQTIYYLVSNRIVNFTIIS</sequence>
<dbReference type="AlphaFoldDB" id="A0A8X6N3X0"/>
<evidence type="ECO:0000313" key="2">
    <source>
        <dbReference type="Proteomes" id="UP000887013"/>
    </source>
</evidence>
<comment type="caution">
    <text evidence="1">The sequence shown here is derived from an EMBL/GenBank/DDBJ whole genome shotgun (WGS) entry which is preliminary data.</text>
</comment>
<accession>A0A8X6N3X0</accession>
<dbReference type="Proteomes" id="UP000887013">
    <property type="component" value="Unassembled WGS sequence"/>
</dbReference>
<reference evidence="1" key="1">
    <citation type="submission" date="2020-08" db="EMBL/GenBank/DDBJ databases">
        <title>Multicomponent nature underlies the extraordinary mechanical properties of spider dragline silk.</title>
        <authorList>
            <person name="Kono N."/>
            <person name="Nakamura H."/>
            <person name="Mori M."/>
            <person name="Yoshida Y."/>
            <person name="Ohtoshi R."/>
            <person name="Malay A.D."/>
            <person name="Moran D.A.P."/>
            <person name="Tomita M."/>
            <person name="Numata K."/>
            <person name="Arakawa K."/>
        </authorList>
    </citation>
    <scope>NUCLEOTIDE SEQUENCE</scope>
</reference>
<proteinExistence type="predicted"/>
<evidence type="ECO:0000313" key="1">
    <source>
        <dbReference type="EMBL" id="GFS92125.1"/>
    </source>
</evidence>
<dbReference type="EMBL" id="BMAW01005036">
    <property type="protein sequence ID" value="GFS92125.1"/>
    <property type="molecule type" value="Genomic_DNA"/>
</dbReference>
<gene>
    <name evidence="1" type="ORF">NPIL_210841</name>
</gene>
<organism evidence="1 2">
    <name type="scientific">Nephila pilipes</name>
    <name type="common">Giant wood spider</name>
    <name type="synonym">Nephila maculata</name>
    <dbReference type="NCBI Taxonomy" id="299642"/>
    <lineage>
        <taxon>Eukaryota</taxon>
        <taxon>Metazoa</taxon>
        <taxon>Ecdysozoa</taxon>
        <taxon>Arthropoda</taxon>
        <taxon>Chelicerata</taxon>
        <taxon>Arachnida</taxon>
        <taxon>Araneae</taxon>
        <taxon>Araneomorphae</taxon>
        <taxon>Entelegynae</taxon>
        <taxon>Araneoidea</taxon>
        <taxon>Nephilidae</taxon>
        <taxon>Nephila</taxon>
    </lineage>
</organism>
<name>A0A8X6N3X0_NEPPI</name>